<sequence length="89" mass="10132">MAVSLARIRPLVVLIGQSRTHNPNEPHDVLNTIPAQLCRACRRKALVLGLLSETFLEARQIFCSVFEQVRGWRDEQRLQIVKGNRLANV</sequence>
<name>B0X250_CULQU</name>
<accession>B0X250</accession>
<dbReference type="KEGG" id="cqu:CpipJ_CPIJ013439"/>
<dbReference type="Proteomes" id="UP000002320">
    <property type="component" value="Unassembled WGS sequence"/>
</dbReference>
<dbReference type="EnsemblMetazoa" id="CPIJ013439-RA">
    <property type="protein sequence ID" value="CPIJ013439-PA"/>
    <property type="gene ID" value="CPIJ013439"/>
</dbReference>
<evidence type="ECO:0000313" key="2">
    <source>
        <dbReference type="EnsemblMetazoa" id="CPIJ013439-PA"/>
    </source>
</evidence>
<evidence type="ECO:0000313" key="3">
    <source>
        <dbReference type="Proteomes" id="UP000002320"/>
    </source>
</evidence>
<dbReference type="HOGENOM" id="CLU_2456999_0_0_1"/>
<reference evidence="1" key="1">
    <citation type="submission" date="2007-03" db="EMBL/GenBank/DDBJ databases">
        <title>Annotation of Culex pipiens quinquefasciatus.</title>
        <authorList>
            <consortium name="The Broad Institute Genome Sequencing Platform"/>
            <person name="Atkinson P.W."/>
            <person name="Hemingway J."/>
            <person name="Christensen B.M."/>
            <person name="Higgs S."/>
            <person name="Kodira C."/>
            <person name="Hannick L."/>
            <person name="Megy K."/>
            <person name="O'Leary S."/>
            <person name="Pearson M."/>
            <person name="Haas B.J."/>
            <person name="Mauceli E."/>
            <person name="Wortman J.R."/>
            <person name="Lee N.H."/>
            <person name="Guigo R."/>
            <person name="Stanke M."/>
            <person name="Alvarado L."/>
            <person name="Amedeo P."/>
            <person name="Antoine C.H."/>
            <person name="Arensburger P."/>
            <person name="Bidwell S.L."/>
            <person name="Crawford M."/>
            <person name="Camaro F."/>
            <person name="Devon K."/>
            <person name="Engels R."/>
            <person name="Hammond M."/>
            <person name="Howarth C."/>
            <person name="Koehrsen M."/>
            <person name="Lawson D."/>
            <person name="Montgomery P."/>
            <person name="Nene V."/>
            <person name="Nusbaum C."/>
            <person name="Puiu D."/>
            <person name="Romero-Severson J."/>
            <person name="Severson D.W."/>
            <person name="Shumway M."/>
            <person name="Sisk P."/>
            <person name="Stolte C."/>
            <person name="Zeng Q."/>
            <person name="Eisenstadt E."/>
            <person name="Fraser-Liggett C."/>
            <person name="Strausberg R."/>
            <person name="Galagan J."/>
            <person name="Birren B."/>
            <person name="Collins F.H."/>
        </authorList>
    </citation>
    <scope>NUCLEOTIDE SEQUENCE [LARGE SCALE GENOMIC DNA]</scope>
    <source>
        <strain evidence="1">JHB</strain>
    </source>
</reference>
<protein>
    <submittedName>
        <fullName evidence="1 2">DNA replication licensing factor MCM7</fullName>
    </submittedName>
</protein>
<organism>
    <name type="scientific">Culex quinquefasciatus</name>
    <name type="common">Southern house mosquito</name>
    <name type="synonym">Culex pungens</name>
    <dbReference type="NCBI Taxonomy" id="7176"/>
    <lineage>
        <taxon>Eukaryota</taxon>
        <taxon>Metazoa</taxon>
        <taxon>Ecdysozoa</taxon>
        <taxon>Arthropoda</taxon>
        <taxon>Hexapoda</taxon>
        <taxon>Insecta</taxon>
        <taxon>Pterygota</taxon>
        <taxon>Neoptera</taxon>
        <taxon>Endopterygota</taxon>
        <taxon>Diptera</taxon>
        <taxon>Nematocera</taxon>
        <taxon>Culicoidea</taxon>
        <taxon>Culicidae</taxon>
        <taxon>Culicinae</taxon>
        <taxon>Culicini</taxon>
        <taxon>Culex</taxon>
        <taxon>Culex</taxon>
    </lineage>
</organism>
<dbReference type="AlphaFoldDB" id="B0X250"/>
<keyword evidence="3" id="KW-1185">Reference proteome</keyword>
<gene>
    <name evidence="2" type="primary">6046549</name>
    <name evidence="1" type="ORF">CpipJ_CPIJ013439</name>
</gene>
<evidence type="ECO:0000313" key="1">
    <source>
        <dbReference type="EMBL" id="EDS38980.1"/>
    </source>
</evidence>
<dbReference type="VEuPathDB" id="VectorBase:CPIJ013439"/>
<dbReference type="EMBL" id="DS232280">
    <property type="protein sequence ID" value="EDS38980.1"/>
    <property type="molecule type" value="Genomic_DNA"/>
</dbReference>
<proteinExistence type="predicted"/>
<reference evidence="2" key="2">
    <citation type="submission" date="2021-02" db="UniProtKB">
        <authorList>
            <consortium name="EnsemblMetazoa"/>
        </authorList>
    </citation>
    <scope>IDENTIFICATION</scope>
    <source>
        <strain evidence="2">JHB</strain>
    </source>
</reference>
<dbReference type="InParanoid" id="B0X250"/>